<dbReference type="Gene3D" id="3.30.200.20">
    <property type="entry name" value="Phosphorylase Kinase, domain 1"/>
    <property type="match status" value="1"/>
</dbReference>
<dbReference type="PROSITE" id="PS00107">
    <property type="entry name" value="PROTEIN_KINASE_ATP"/>
    <property type="match status" value="1"/>
</dbReference>
<dbReference type="Pfam" id="PF24883">
    <property type="entry name" value="NPHP3_N"/>
    <property type="match status" value="1"/>
</dbReference>
<dbReference type="InterPro" id="IPR016236">
    <property type="entry name" value="Ser/Thr_kinase_PknK_prd"/>
</dbReference>
<reference evidence="11 12" key="1">
    <citation type="submission" date="2012-08" db="EMBL/GenBank/DDBJ databases">
        <title>Whole genome shotgun sequence of Gordonia rhizosphera NBRC 16068.</title>
        <authorList>
            <person name="Takarada H."/>
            <person name="Isaki S."/>
            <person name="Hosoyama A."/>
            <person name="Tsuchikane K."/>
            <person name="Katsumata H."/>
            <person name="Baba S."/>
            <person name="Ohji S."/>
            <person name="Yamazaki S."/>
            <person name="Fujita N."/>
        </authorList>
    </citation>
    <scope>NUCLEOTIDE SEQUENCE [LARGE SCALE GENOMIC DNA]</scope>
    <source>
        <strain evidence="11 12">NBRC 16068</strain>
    </source>
</reference>
<feature type="binding site" evidence="8">
    <location>
        <position position="61"/>
    </location>
    <ligand>
        <name>ATP</name>
        <dbReference type="ChEBI" id="CHEBI:30616"/>
    </ligand>
</feature>
<dbReference type="AlphaFoldDB" id="K6WAE7"/>
<dbReference type="SUPFAM" id="SSF56112">
    <property type="entry name" value="Protein kinase-like (PK-like)"/>
    <property type="match status" value="1"/>
</dbReference>
<comment type="similarity">
    <text evidence="7">Belongs to the protein kinase superfamily.</text>
</comment>
<dbReference type="Pfam" id="PF00069">
    <property type="entry name" value="Pkinase"/>
    <property type="match status" value="1"/>
</dbReference>
<dbReference type="STRING" id="1108045.GORHZ_115_00820"/>
<dbReference type="eggNOG" id="COG0515">
    <property type="taxonomic scope" value="Bacteria"/>
</dbReference>
<dbReference type="CDD" id="cd14014">
    <property type="entry name" value="STKc_PknB_like"/>
    <property type="match status" value="1"/>
</dbReference>
<dbReference type="PROSITE" id="PS50011">
    <property type="entry name" value="PROTEIN_KINASE_DOM"/>
    <property type="match status" value="1"/>
</dbReference>
<dbReference type="eggNOG" id="COG2909">
    <property type="taxonomic scope" value="Bacteria"/>
</dbReference>
<keyword evidence="6 7" id="KW-0067">ATP-binding</keyword>
<feature type="compositionally biased region" description="Basic and acidic residues" evidence="9">
    <location>
        <begin position="316"/>
        <end position="329"/>
    </location>
</feature>
<evidence type="ECO:0000256" key="3">
    <source>
        <dbReference type="ARBA" id="ARBA00022737"/>
    </source>
</evidence>
<evidence type="ECO:0000256" key="9">
    <source>
        <dbReference type="SAM" id="MobiDB-lite"/>
    </source>
</evidence>
<feature type="compositionally biased region" description="Polar residues" evidence="9">
    <location>
        <begin position="331"/>
        <end position="342"/>
    </location>
</feature>
<dbReference type="InterPro" id="IPR011990">
    <property type="entry name" value="TPR-like_helical_dom_sf"/>
</dbReference>
<dbReference type="GO" id="GO:0005524">
    <property type="term" value="F:ATP binding"/>
    <property type="evidence" value="ECO:0007669"/>
    <property type="project" value="UniProtKB-UniRule"/>
</dbReference>
<protein>
    <recommendedName>
        <fullName evidence="7">Serine/threonine-protein kinase PknK</fullName>
        <ecNumber evidence="7">2.7.11.1</ecNumber>
    </recommendedName>
    <alternativeName>
        <fullName evidence="7">Protein kinase K</fullName>
    </alternativeName>
</protein>
<sequence>MIEGSVMAEYDPQMTRRDVVPDVAGDLVDAGFADPVPIGHGGFGAVYRCTQPDLDRTVAVKVLTDHLDEENLERFVREQRAMGRLSGHPNIVNLFEVGSTPGGFPFIVMQYHPHDSLDARIRKHGPLAWPDVLRLGIKVAGALETAHRSGTLHRDVKPGNILLTDYGEPQLTDFGIARISGGFETSADMVTGSPAFTAPELLTGSAPTVVSDVYGLGATLFCALTGHAAFERRSGEQVVAHFLRVAAEPVPDLRAVGLPDALSEAIEHAMARDPADRPMSAAEYGEELREVQRRLGVAVDEMALPLESSDAPVLGDTDRRRLGSTDRRQRSSFNTAPPTASTKFHPPLRPRAQVPRPRLMEILREGGKRRLILIHAPAGYGKTTVAAQWGEELMRNGVIVAWLAVDDDDNDLARFLANLVEAIRRAYPGVVGDLAEVVEEHGAKAEQFVLTSLINEIHARHERFAVIVDDWHRVTNAASIRAMDFLLERGCHHLQVIITSRSQSGLPISRMRVQDELVEIDIAGLCFDAAEARSFLHDCAGLDLRKDEVADLRNSTEGWVAALQLASVSLRGSDTPAELISHISGRHHAIGDFLAENVLSTLEPEMLHFLLTVSVPERICAGLATALSGEPRGQALLEDIEARDLFLRRVDQDGDWFSFHHLFLEFLRRRLERDQPDSITALHATASEWFTAHGMLAEAVNHAVAAGDTSRAVDLVERDGQKLIEHAHVSTLLCLVNKLPPVSVVSSVRLQLLLAWANILLHRIETAEAAVKRASAVLAEVPETDTSVEALRLEAEVAEASIRATSDRHERLHELIAATAARPEGLPPFVASVAANIATIDATFHFDFDEAHRWQDWAAPYHQQNTGPFAVMYGSALDGIAYFEQLDLDRAEECFRNALRVSVVAGAATKSQGARLACAVLADVLYERGRIDESSRLLDESYQIGATEGVIDMIKVRFIIGARLALIRGDREAAVDLLDEAIDIADRLDSPRLRAFVEAEYSVQALPPKRPLRPRLDFATRPHPTIGVAAIVAQLDSGIAIRQLIENADAADGDDASAQRDMACKWAQEWVDQLAGTGRERAKLRAERLLAACLSAAGRTEEARRHAAHMLVRCEEVGMVRYPLDGGPRFRRLVEEIRADLLDGRWDDSVPTPSIGFLDEVFASEVDA</sequence>
<dbReference type="Pfam" id="PF25873">
    <property type="entry name" value="WHD_MalT"/>
    <property type="match status" value="1"/>
</dbReference>
<keyword evidence="3" id="KW-0677">Repeat</keyword>
<organism evidence="11 12">
    <name type="scientific">Gordonia rhizosphera NBRC 16068</name>
    <dbReference type="NCBI Taxonomy" id="1108045"/>
    <lineage>
        <taxon>Bacteria</taxon>
        <taxon>Bacillati</taxon>
        <taxon>Actinomycetota</taxon>
        <taxon>Actinomycetes</taxon>
        <taxon>Mycobacteriales</taxon>
        <taxon>Gordoniaceae</taxon>
        <taxon>Gordonia</taxon>
    </lineage>
</organism>
<dbReference type="SUPFAM" id="SSF52540">
    <property type="entry name" value="P-loop containing nucleoside triphosphate hydrolases"/>
    <property type="match status" value="1"/>
</dbReference>
<dbReference type="InterPro" id="IPR017441">
    <property type="entry name" value="Protein_kinase_ATP_BS"/>
</dbReference>
<keyword evidence="5 7" id="KW-0418">Kinase</keyword>
<evidence type="ECO:0000256" key="4">
    <source>
        <dbReference type="ARBA" id="ARBA00022741"/>
    </source>
</evidence>
<dbReference type="InterPro" id="IPR059106">
    <property type="entry name" value="WHD_MalT"/>
</dbReference>
<dbReference type="InterPro" id="IPR027417">
    <property type="entry name" value="P-loop_NTPase"/>
</dbReference>
<keyword evidence="4 7" id="KW-0547">Nucleotide-binding</keyword>
<comment type="catalytic activity">
    <reaction evidence="7">
        <text>L-seryl-[protein] + ATP = O-phospho-L-seryl-[protein] + ADP + H(+)</text>
        <dbReference type="Rhea" id="RHEA:17989"/>
        <dbReference type="Rhea" id="RHEA-COMP:9863"/>
        <dbReference type="Rhea" id="RHEA-COMP:11604"/>
        <dbReference type="ChEBI" id="CHEBI:15378"/>
        <dbReference type="ChEBI" id="CHEBI:29999"/>
        <dbReference type="ChEBI" id="CHEBI:30616"/>
        <dbReference type="ChEBI" id="CHEBI:83421"/>
        <dbReference type="ChEBI" id="CHEBI:456216"/>
        <dbReference type="EC" id="2.7.11.1"/>
    </reaction>
</comment>
<dbReference type="GO" id="GO:0106310">
    <property type="term" value="F:protein serine kinase activity"/>
    <property type="evidence" value="ECO:0007669"/>
    <property type="project" value="UniProtKB-UniRule"/>
</dbReference>
<feature type="region of interest" description="Disordered" evidence="9">
    <location>
        <begin position="308"/>
        <end position="351"/>
    </location>
</feature>
<dbReference type="EMBL" id="BAHC01000115">
    <property type="protein sequence ID" value="GAB90726.1"/>
    <property type="molecule type" value="Genomic_DNA"/>
</dbReference>
<dbReference type="InterPro" id="IPR011009">
    <property type="entry name" value="Kinase-like_dom_sf"/>
</dbReference>
<comment type="catalytic activity">
    <reaction evidence="7">
        <text>L-threonyl-[protein] + ATP = O-phospho-L-threonyl-[protein] + ADP + H(+)</text>
        <dbReference type="Rhea" id="RHEA:46608"/>
        <dbReference type="Rhea" id="RHEA-COMP:11060"/>
        <dbReference type="Rhea" id="RHEA-COMP:11605"/>
        <dbReference type="ChEBI" id="CHEBI:15378"/>
        <dbReference type="ChEBI" id="CHEBI:30013"/>
        <dbReference type="ChEBI" id="CHEBI:30616"/>
        <dbReference type="ChEBI" id="CHEBI:61977"/>
        <dbReference type="ChEBI" id="CHEBI:456216"/>
        <dbReference type="EC" id="2.7.11.1"/>
    </reaction>
</comment>
<evidence type="ECO:0000256" key="8">
    <source>
        <dbReference type="PROSITE-ProRule" id="PRU10141"/>
    </source>
</evidence>
<dbReference type="EC" id="2.7.11.1" evidence="7"/>
<dbReference type="Gene3D" id="1.10.510.10">
    <property type="entry name" value="Transferase(Phosphotransferase) domain 1"/>
    <property type="match status" value="1"/>
</dbReference>
<dbReference type="PANTHER" id="PTHR43289:SF6">
    <property type="entry name" value="SERINE_THREONINE-PROTEIN KINASE NEKL-3"/>
    <property type="match status" value="1"/>
</dbReference>
<dbReference type="PIRSF" id="PIRSF000574">
    <property type="entry name" value="Ser/Thr_PK_PknK_prd"/>
    <property type="match status" value="1"/>
</dbReference>
<evidence type="ECO:0000259" key="10">
    <source>
        <dbReference type="PROSITE" id="PS50011"/>
    </source>
</evidence>
<comment type="caution">
    <text evidence="11">The sequence shown here is derived from an EMBL/GenBank/DDBJ whole genome shotgun (WGS) entry which is preliminary data.</text>
</comment>
<keyword evidence="1 7" id="KW-0723">Serine/threonine-protein kinase</keyword>
<proteinExistence type="inferred from homology"/>
<dbReference type="PANTHER" id="PTHR43289">
    <property type="entry name" value="MITOGEN-ACTIVATED PROTEIN KINASE KINASE KINASE 20-RELATED"/>
    <property type="match status" value="1"/>
</dbReference>
<dbReference type="InterPro" id="IPR056884">
    <property type="entry name" value="NPHP3-like_N"/>
</dbReference>
<evidence type="ECO:0000256" key="6">
    <source>
        <dbReference type="ARBA" id="ARBA00022840"/>
    </source>
</evidence>
<keyword evidence="2 7" id="KW-0808">Transferase</keyword>
<evidence type="ECO:0000313" key="12">
    <source>
        <dbReference type="Proteomes" id="UP000008363"/>
    </source>
</evidence>
<dbReference type="Gene3D" id="3.40.50.300">
    <property type="entry name" value="P-loop containing nucleotide triphosphate hydrolases"/>
    <property type="match status" value="1"/>
</dbReference>
<keyword evidence="12" id="KW-1185">Reference proteome</keyword>
<dbReference type="Proteomes" id="UP000008363">
    <property type="component" value="Unassembled WGS sequence"/>
</dbReference>
<gene>
    <name evidence="11" type="ORF">GORHZ_115_00820</name>
</gene>
<accession>K6WAE7</accession>
<dbReference type="Gene3D" id="1.25.40.10">
    <property type="entry name" value="Tetratricopeptide repeat domain"/>
    <property type="match status" value="1"/>
</dbReference>
<feature type="domain" description="Protein kinase" evidence="10">
    <location>
        <begin position="32"/>
        <end position="289"/>
    </location>
</feature>
<evidence type="ECO:0000256" key="7">
    <source>
        <dbReference type="PIRNR" id="PIRNR000574"/>
    </source>
</evidence>
<name>K6WAE7_9ACTN</name>
<dbReference type="InterPro" id="IPR000719">
    <property type="entry name" value="Prot_kinase_dom"/>
</dbReference>
<evidence type="ECO:0000256" key="1">
    <source>
        <dbReference type="ARBA" id="ARBA00022527"/>
    </source>
</evidence>
<evidence type="ECO:0000256" key="2">
    <source>
        <dbReference type="ARBA" id="ARBA00022679"/>
    </source>
</evidence>
<evidence type="ECO:0000313" key="11">
    <source>
        <dbReference type="EMBL" id="GAB90726.1"/>
    </source>
</evidence>
<dbReference type="SMART" id="SM00220">
    <property type="entry name" value="S_TKc"/>
    <property type="match status" value="1"/>
</dbReference>
<evidence type="ECO:0000256" key="5">
    <source>
        <dbReference type="ARBA" id="ARBA00022777"/>
    </source>
</evidence>
<dbReference type="GO" id="GO:0046872">
    <property type="term" value="F:metal ion binding"/>
    <property type="evidence" value="ECO:0007669"/>
    <property type="project" value="UniProtKB-UniRule"/>
</dbReference>
<dbReference type="GO" id="GO:0004674">
    <property type="term" value="F:protein serine/threonine kinase activity"/>
    <property type="evidence" value="ECO:0007669"/>
    <property type="project" value="UniProtKB-UniRule"/>
</dbReference>